<evidence type="ECO:0000313" key="2">
    <source>
        <dbReference type="EMBL" id="CAA9489281.1"/>
    </source>
</evidence>
<gene>
    <name evidence="2" type="ORF">AVDCRST_MAG05-1776</name>
</gene>
<feature type="region of interest" description="Disordered" evidence="1">
    <location>
        <begin position="13"/>
        <end position="50"/>
    </location>
</feature>
<accession>A0A6J4S5G3</accession>
<proteinExistence type="predicted"/>
<organism evidence="2">
    <name type="scientific">uncultured Rubrobacteraceae bacterium</name>
    <dbReference type="NCBI Taxonomy" id="349277"/>
    <lineage>
        <taxon>Bacteria</taxon>
        <taxon>Bacillati</taxon>
        <taxon>Actinomycetota</taxon>
        <taxon>Rubrobacteria</taxon>
        <taxon>Rubrobacterales</taxon>
        <taxon>Rubrobacteraceae</taxon>
        <taxon>environmental samples</taxon>
    </lineage>
</organism>
<evidence type="ECO:0000256" key="1">
    <source>
        <dbReference type="SAM" id="MobiDB-lite"/>
    </source>
</evidence>
<name>A0A6J4S5G3_9ACTN</name>
<protein>
    <submittedName>
        <fullName evidence="2">Uncharacterized protein</fullName>
    </submittedName>
</protein>
<dbReference type="EMBL" id="CADCVM010000193">
    <property type="protein sequence ID" value="CAA9489281.1"/>
    <property type="molecule type" value="Genomic_DNA"/>
</dbReference>
<reference evidence="2" key="1">
    <citation type="submission" date="2020-02" db="EMBL/GenBank/DDBJ databases">
        <authorList>
            <person name="Meier V. D."/>
        </authorList>
    </citation>
    <scope>NUCLEOTIDE SEQUENCE</scope>
    <source>
        <strain evidence="2">AVDCRST_MAG05</strain>
    </source>
</reference>
<sequence length="50" mass="5398">MIRVVSRLGYAVRGDGPRKVGRAGRRFSALGKGAARSNQRIAGRPPHKGR</sequence>
<dbReference type="AlphaFoldDB" id="A0A6J4S5G3"/>